<feature type="repeat" description="TPR" evidence="3">
    <location>
        <begin position="17"/>
        <end position="50"/>
    </location>
</feature>
<keyword evidence="1" id="KW-0677">Repeat</keyword>
<dbReference type="InterPro" id="IPR019734">
    <property type="entry name" value="TPR_rpt"/>
</dbReference>
<feature type="repeat" description="TPR" evidence="3">
    <location>
        <begin position="246"/>
        <end position="279"/>
    </location>
</feature>
<evidence type="ECO:0000256" key="3">
    <source>
        <dbReference type="PROSITE-ProRule" id="PRU00339"/>
    </source>
</evidence>
<name>A0A660SIP2_UNCW3</name>
<feature type="repeat" description="TPR" evidence="3">
    <location>
        <begin position="382"/>
        <end position="415"/>
    </location>
</feature>
<dbReference type="EMBL" id="QNBE01000061">
    <property type="protein sequence ID" value="RKX69891.1"/>
    <property type="molecule type" value="Genomic_DNA"/>
</dbReference>
<feature type="repeat" description="TPR" evidence="3">
    <location>
        <begin position="82"/>
        <end position="115"/>
    </location>
</feature>
<dbReference type="Gene3D" id="1.25.40.10">
    <property type="entry name" value="Tetratricopeptide repeat domain"/>
    <property type="match status" value="5"/>
</dbReference>
<dbReference type="SUPFAM" id="SSF48452">
    <property type="entry name" value="TPR-like"/>
    <property type="match status" value="1"/>
</dbReference>
<feature type="repeat" description="TPR" evidence="3">
    <location>
        <begin position="280"/>
        <end position="313"/>
    </location>
</feature>
<dbReference type="InterPro" id="IPR051012">
    <property type="entry name" value="CellSynth/LPSAsmb/PSIAsmb"/>
</dbReference>
<proteinExistence type="predicted"/>
<dbReference type="Pfam" id="PF13181">
    <property type="entry name" value="TPR_8"/>
    <property type="match status" value="2"/>
</dbReference>
<gene>
    <name evidence="4" type="ORF">DRP53_06750</name>
</gene>
<dbReference type="PANTHER" id="PTHR45586">
    <property type="entry name" value="TPR REPEAT-CONTAINING PROTEIN PA4667"/>
    <property type="match status" value="1"/>
</dbReference>
<feature type="repeat" description="TPR" evidence="3">
    <location>
        <begin position="484"/>
        <end position="517"/>
    </location>
</feature>
<sequence>MLIIFLLTISADSLYLSYLNFSRGFRYEQAGNYRDAIHCYEKAKAYFPENYEIDYYIARAFFLKGDYQAADQVIASIPRKDFDCYQLLGDIRMKQGDIIGAVKAYQRALQLKSDDFLIFHLATILESMGKLHEALNYYEMIREANPEAALRSASIMGRLGHPRAVIEILSGVELEENPDYYLHLGIAHDQLFQKDSALSYYRRFLRLDSTNLSVLKRVIDLYIQLDSLDAAESFGAQALKVSPHDPDLNRSLGYLYYKKEDYDRALDHFLVAVGINHTDAYANYYIGRIFFERKQYHKALGFLKAAIAADPNFEDAHLYLGLVMLEGRKFKEARRHFYRAIRHGFDRAQGIYLIGLSKAMEGDLEGAYLELKYAFTLNPKDLKIISTLANVCDDLRRYDEAMEYFQQVIELDSTDAVALNYVGYTYAERGESLQLALHLVERALEIDSTNGYYIDSLGWIYFKMGRYERALKELLRAKEIIEDAVILEHLGDVYLKLDEPEKAEKVYRRALELDPENEGLKKKLKSLR</sequence>
<dbReference type="SUPFAM" id="SSF81901">
    <property type="entry name" value="HCP-like"/>
    <property type="match status" value="1"/>
</dbReference>
<evidence type="ECO:0000313" key="4">
    <source>
        <dbReference type="EMBL" id="RKX69891.1"/>
    </source>
</evidence>
<protein>
    <recommendedName>
        <fullName evidence="6">Tetratricopeptide repeat protein</fullName>
    </recommendedName>
</protein>
<dbReference type="AlphaFoldDB" id="A0A660SIP2"/>
<dbReference type="PANTHER" id="PTHR45586:SF1">
    <property type="entry name" value="LIPOPOLYSACCHARIDE ASSEMBLY PROTEIN B"/>
    <property type="match status" value="1"/>
</dbReference>
<dbReference type="Pfam" id="PF14559">
    <property type="entry name" value="TPR_19"/>
    <property type="match status" value="1"/>
</dbReference>
<dbReference type="SMART" id="SM00028">
    <property type="entry name" value="TPR"/>
    <property type="match status" value="13"/>
</dbReference>
<organism evidence="4 5">
    <name type="scientific">candidate division WOR-3 bacterium</name>
    <dbReference type="NCBI Taxonomy" id="2052148"/>
    <lineage>
        <taxon>Bacteria</taxon>
        <taxon>Bacteria division WOR-3</taxon>
    </lineage>
</organism>
<evidence type="ECO:0008006" key="6">
    <source>
        <dbReference type="Google" id="ProtNLM"/>
    </source>
</evidence>
<feature type="repeat" description="TPR" evidence="3">
    <location>
        <begin position="178"/>
        <end position="211"/>
    </location>
</feature>
<comment type="caution">
    <text evidence="4">The sequence shown here is derived from an EMBL/GenBank/DDBJ whole genome shotgun (WGS) entry which is preliminary data.</text>
</comment>
<dbReference type="InterPro" id="IPR011990">
    <property type="entry name" value="TPR-like_helical_dom_sf"/>
</dbReference>
<evidence type="ECO:0000313" key="5">
    <source>
        <dbReference type="Proteomes" id="UP000268469"/>
    </source>
</evidence>
<dbReference type="PROSITE" id="PS50005">
    <property type="entry name" value="TPR"/>
    <property type="match status" value="7"/>
</dbReference>
<dbReference type="Pfam" id="PF13432">
    <property type="entry name" value="TPR_16"/>
    <property type="match status" value="3"/>
</dbReference>
<dbReference type="Proteomes" id="UP000268469">
    <property type="component" value="Unassembled WGS sequence"/>
</dbReference>
<reference evidence="4 5" key="1">
    <citation type="submission" date="2018-06" db="EMBL/GenBank/DDBJ databases">
        <title>Extensive metabolic versatility and redundancy in microbially diverse, dynamic hydrothermal sediments.</title>
        <authorList>
            <person name="Dombrowski N."/>
            <person name="Teske A."/>
            <person name="Baker B.J."/>
        </authorList>
    </citation>
    <scope>NUCLEOTIDE SEQUENCE [LARGE SCALE GENOMIC DNA]</scope>
    <source>
        <strain evidence="4">B36_G15</strain>
    </source>
</reference>
<accession>A0A660SIP2</accession>
<evidence type="ECO:0000256" key="1">
    <source>
        <dbReference type="ARBA" id="ARBA00022737"/>
    </source>
</evidence>
<keyword evidence="2 3" id="KW-0802">TPR repeat</keyword>
<dbReference type="Pfam" id="PF13424">
    <property type="entry name" value="TPR_12"/>
    <property type="match status" value="1"/>
</dbReference>
<evidence type="ECO:0000256" key="2">
    <source>
        <dbReference type="ARBA" id="ARBA00022803"/>
    </source>
</evidence>
<dbReference type="PROSITE" id="PS50293">
    <property type="entry name" value="TPR_REGION"/>
    <property type="match status" value="1"/>
</dbReference>